<gene>
    <name evidence="10" type="ORF">AJ85_21020</name>
    <name evidence="9" type="ORF">BALCAV_0218260</name>
</gene>
<evidence type="ECO:0000256" key="5">
    <source>
        <dbReference type="ARBA" id="ARBA00023088"/>
    </source>
</evidence>
<reference evidence="9 11" key="1">
    <citation type="journal article" date="2014" name="Genome Announc.">
        <title>Draft Genome Sequence of Bacillus alcalophilus AV1934, a Classic Alkaliphile Isolated from Human Feces in 1934.</title>
        <authorList>
            <person name="Attie O."/>
            <person name="Jayaprakash A."/>
            <person name="Shah H."/>
            <person name="Paulsen I.T."/>
            <person name="Morino M."/>
            <person name="Takahashi Y."/>
            <person name="Narumi I."/>
            <person name="Sachidanandam R."/>
            <person name="Satoh K."/>
            <person name="Ito M."/>
            <person name="Krulwich T.A."/>
        </authorList>
    </citation>
    <scope>NUCLEOTIDE SEQUENCE [LARGE SCALE GENOMIC DNA]</scope>
    <source>
        <strain evidence="9 11">AV1934</strain>
    </source>
</reference>
<feature type="compositionally biased region" description="Basic and acidic residues" evidence="6">
    <location>
        <begin position="476"/>
        <end position="495"/>
    </location>
</feature>
<dbReference type="Pfam" id="PF00746">
    <property type="entry name" value="Gram_pos_anchor"/>
    <property type="match status" value="1"/>
</dbReference>
<dbReference type="InterPro" id="IPR019931">
    <property type="entry name" value="LPXTG_anchor"/>
</dbReference>
<sequence>MKYVSIFLILIMSLFLVFPVHTDAKVNQSELNDFLKEIGWTEQELTEYLFEHWGTDLKEFDSVEELIIWLSPVLNEELTISILDEFFMEKHELQTLLTSHDRIIDDFKFYDDLYFFMTDHVVFNDVHLERYLASLEWTSSQLKSYLRTHYGMKLSDFQNVHEIHLTLGPALTEENLTELLSYYRWTEAELKAQLLEDGLSLTDFKFYENLDNYLYDYTMIDEAELAIYLEKIGWTKEELEAYLEDQYGMSLDDLAFVDELDWLLGQPLSEENLSILLEEYELTKEELISLLDEFGLTLNDFKFYDELDWFLFEYFYYNDWLISDLFDEETLELFRLVGLEEYELEQLFYHVIYKMEENPDLFMKLLELDEYLTSLGEFHSADELSIVQLTEFALKLKGFLDAFELNIDFFLVEDGEETPLSYQNLLKLTSLENQDLLIKIYDFDGYLLADLFMNDELINSELFQKLLAGLIDGPEDNLKPEIPEKPEKDSDESKKPAPPTTGSTSDDNTSSSDQEKEKKEGLTPLAKKPSDDAKQTLPNTATNSFNYLLIGAIFVLIGLTVFMTRKFRAVKP</sequence>
<keyword evidence="5" id="KW-0572">Peptidoglycan-anchor</keyword>
<accession>A0A094YRI2</accession>
<evidence type="ECO:0000256" key="3">
    <source>
        <dbReference type="ARBA" id="ARBA00022525"/>
    </source>
</evidence>
<evidence type="ECO:0000313" key="11">
    <source>
        <dbReference type="Proteomes" id="UP000002754"/>
    </source>
</evidence>
<keyword evidence="2" id="KW-0134">Cell wall</keyword>
<proteinExistence type="predicted"/>
<dbReference type="NCBIfam" id="TIGR01167">
    <property type="entry name" value="LPXTG_anchor"/>
    <property type="match status" value="1"/>
</dbReference>
<dbReference type="RefSeq" id="WP_003324395.1">
    <property type="nucleotide sequence ID" value="NZ_ALPT02000080.1"/>
</dbReference>
<evidence type="ECO:0000256" key="4">
    <source>
        <dbReference type="ARBA" id="ARBA00022729"/>
    </source>
</evidence>
<dbReference type="EMBL" id="JALP01000302">
    <property type="protein sequence ID" value="THG88835.1"/>
    <property type="molecule type" value="Genomic_DNA"/>
</dbReference>
<keyword evidence="7" id="KW-1133">Transmembrane helix</keyword>
<dbReference type="eggNOG" id="COG0402">
    <property type="taxonomic scope" value="Bacteria"/>
</dbReference>
<keyword evidence="7" id="KW-0472">Membrane</keyword>
<comment type="caution">
    <text evidence="9">The sequence shown here is derived from an EMBL/GenBank/DDBJ whole genome shotgun (WGS) entry which is preliminary data.</text>
</comment>
<evidence type="ECO:0000256" key="6">
    <source>
        <dbReference type="SAM" id="MobiDB-lite"/>
    </source>
</evidence>
<evidence type="ECO:0000259" key="8">
    <source>
        <dbReference type="Pfam" id="PF00746"/>
    </source>
</evidence>
<evidence type="ECO:0000256" key="2">
    <source>
        <dbReference type="ARBA" id="ARBA00022512"/>
    </source>
</evidence>
<name>A0A094YRI2_ALKAL</name>
<dbReference type="STRING" id="1218173.BALCAV_0218260"/>
<evidence type="ECO:0000256" key="7">
    <source>
        <dbReference type="SAM" id="Phobius"/>
    </source>
</evidence>
<keyword evidence="11" id="KW-1185">Reference proteome</keyword>
<evidence type="ECO:0000313" key="10">
    <source>
        <dbReference type="EMBL" id="THG88835.1"/>
    </source>
</evidence>
<dbReference type="InterPro" id="IPR030832">
    <property type="entry name" value="Acidic_LPXTA"/>
</dbReference>
<dbReference type="OrthoDB" id="2718583at2"/>
<dbReference type="Proteomes" id="UP000297014">
    <property type="component" value="Unassembled WGS sequence"/>
</dbReference>
<protein>
    <recommendedName>
        <fullName evidence="8">Gram-positive cocci surface proteins LPxTG domain-containing protein</fullName>
    </recommendedName>
</protein>
<evidence type="ECO:0000313" key="9">
    <source>
        <dbReference type="EMBL" id="KGA96097.1"/>
    </source>
</evidence>
<evidence type="ECO:0000256" key="1">
    <source>
        <dbReference type="ARBA" id="ARBA00004168"/>
    </source>
</evidence>
<evidence type="ECO:0000313" key="12">
    <source>
        <dbReference type="Proteomes" id="UP000297014"/>
    </source>
</evidence>
<keyword evidence="7" id="KW-0812">Transmembrane</keyword>
<feature type="compositionally biased region" description="Low complexity" evidence="6">
    <location>
        <begin position="500"/>
        <end position="512"/>
    </location>
</feature>
<feature type="domain" description="Gram-positive cocci surface proteins LPxTG" evidence="8">
    <location>
        <begin position="530"/>
        <end position="565"/>
    </location>
</feature>
<dbReference type="AlphaFoldDB" id="A0A094YRI2"/>
<feature type="transmembrane region" description="Helical" evidence="7">
    <location>
        <begin position="545"/>
        <end position="564"/>
    </location>
</feature>
<dbReference type="Proteomes" id="UP000002754">
    <property type="component" value="Unassembled WGS sequence"/>
</dbReference>
<dbReference type="NCBIfam" id="TIGR04383">
    <property type="entry name" value="acidic_w_LPXTA"/>
    <property type="match status" value="3"/>
</dbReference>
<keyword evidence="4" id="KW-0732">Signal</keyword>
<reference evidence="10 12" key="2">
    <citation type="submission" date="2014-01" db="EMBL/GenBank/DDBJ databases">
        <title>Draft genome sequencing of Bacillus alcalophilus CGMCC 1.3604.</title>
        <authorList>
            <person name="Yang J."/>
            <person name="Diao L."/>
            <person name="Yang S."/>
        </authorList>
    </citation>
    <scope>NUCLEOTIDE SEQUENCE [LARGE SCALE GENOMIC DNA]</scope>
    <source>
        <strain evidence="10 12">CGMCC 1.3604</strain>
    </source>
</reference>
<feature type="region of interest" description="Disordered" evidence="6">
    <location>
        <begin position="476"/>
        <end position="538"/>
    </location>
</feature>
<dbReference type="EMBL" id="ALPT02000080">
    <property type="protein sequence ID" value="KGA96097.1"/>
    <property type="molecule type" value="Genomic_DNA"/>
</dbReference>
<organism evidence="9 11">
    <name type="scientific">Alkalihalobacillus alcalophilus ATCC 27647 = CGMCC 1.3604</name>
    <dbReference type="NCBI Taxonomy" id="1218173"/>
    <lineage>
        <taxon>Bacteria</taxon>
        <taxon>Bacillati</taxon>
        <taxon>Bacillota</taxon>
        <taxon>Bacilli</taxon>
        <taxon>Bacillales</taxon>
        <taxon>Bacillaceae</taxon>
        <taxon>Alkalihalobacillus</taxon>
    </lineage>
</organism>
<comment type="subcellular location">
    <subcellularLocation>
        <location evidence="1">Secreted</location>
        <location evidence="1">Cell wall</location>
        <topology evidence="1">Peptidoglycan-anchor</topology>
    </subcellularLocation>
</comment>
<keyword evidence="3" id="KW-0964">Secreted</keyword>